<accession>A0A0W0ZWI1</accession>
<dbReference type="PATRIC" id="fig|40335.7.peg.1343"/>
<organism evidence="2 3">
    <name type="scientific">Legionella tucsonensis</name>
    <dbReference type="NCBI Taxonomy" id="40335"/>
    <lineage>
        <taxon>Bacteria</taxon>
        <taxon>Pseudomonadati</taxon>
        <taxon>Pseudomonadota</taxon>
        <taxon>Gammaproteobacteria</taxon>
        <taxon>Legionellales</taxon>
        <taxon>Legionellaceae</taxon>
        <taxon>Legionella</taxon>
    </lineage>
</organism>
<evidence type="ECO:0000313" key="3">
    <source>
        <dbReference type="Proteomes" id="UP000054693"/>
    </source>
</evidence>
<protein>
    <submittedName>
        <fullName evidence="2">Uncharacterized protein</fullName>
    </submittedName>
</protein>
<evidence type="ECO:0000256" key="1">
    <source>
        <dbReference type="SAM" id="MobiDB-lite"/>
    </source>
</evidence>
<dbReference type="RefSeq" id="WP_157064601.1">
    <property type="nucleotide sequence ID" value="NZ_CAAAIP010000001.1"/>
</dbReference>
<keyword evidence="3" id="KW-1185">Reference proteome</keyword>
<dbReference type="EMBL" id="LNZA01000001">
    <property type="protein sequence ID" value="KTD73418.1"/>
    <property type="molecule type" value="Genomic_DNA"/>
</dbReference>
<dbReference type="AlphaFoldDB" id="A0A0W0ZWI1"/>
<name>A0A0W0ZWI1_9GAMM</name>
<dbReference type="Proteomes" id="UP000054693">
    <property type="component" value="Unassembled WGS sequence"/>
</dbReference>
<sequence>MKSAYLSTAHMKNAESDVEDFLYLNKVNFSLSKGSNFPDLDWTDAQRSADF</sequence>
<proteinExistence type="predicted"/>
<evidence type="ECO:0000313" key="2">
    <source>
        <dbReference type="EMBL" id="KTD73418.1"/>
    </source>
</evidence>
<comment type="caution">
    <text evidence="2">The sequence shown here is derived from an EMBL/GenBank/DDBJ whole genome shotgun (WGS) entry which is preliminary data.</text>
</comment>
<gene>
    <name evidence="2" type="ORF">Ltuc_1265</name>
</gene>
<feature type="region of interest" description="Disordered" evidence="1">
    <location>
        <begin position="32"/>
        <end position="51"/>
    </location>
</feature>
<reference evidence="2 3" key="1">
    <citation type="submission" date="2015-11" db="EMBL/GenBank/DDBJ databases">
        <title>Genomic analysis of 38 Legionella species identifies large and diverse effector repertoires.</title>
        <authorList>
            <person name="Burstein D."/>
            <person name="Amaro F."/>
            <person name="Zusman T."/>
            <person name="Lifshitz Z."/>
            <person name="Cohen O."/>
            <person name="Gilbert J.A."/>
            <person name="Pupko T."/>
            <person name="Shuman H.A."/>
            <person name="Segal G."/>
        </authorList>
    </citation>
    <scope>NUCLEOTIDE SEQUENCE [LARGE SCALE GENOMIC DNA]</scope>
    <source>
        <strain evidence="2 3">ATCC 49180</strain>
    </source>
</reference>